<organism evidence="1 2">
    <name type="scientific">Niallia nealsonii</name>
    <dbReference type="NCBI Taxonomy" id="115979"/>
    <lineage>
        <taxon>Bacteria</taxon>
        <taxon>Bacillati</taxon>
        <taxon>Bacillota</taxon>
        <taxon>Bacilli</taxon>
        <taxon>Bacillales</taxon>
        <taxon>Bacillaceae</taxon>
        <taxon>Niallia</taxon>
    </lineage>
</organism>
<keyword evidence="2" id="KW-1185">Reference proteome</keyword>
<dbReference type="RefSeq" id="WP_101177539.1">
    <property type="nucleotide sequence ID" value="NZ_PISE01000026.1"/>
</dbReference>
<dbReference type="EMBL" id="PISE01000026">
    <property type="protein sequence ID" value="PKG23266.1"/>
    <property type="molecule type" value="Genomic_DNA"/>
</dbReference>
<proteinExistence type="predicted"/>
<dbReference type="AlphaFoldDB" id="A0A2N0Z175"/>
<dbReference type="Proteomes" id="UP000233375">
    <property type="component" value="Unassembled WGS sequence"/>
</dbReference>
<dbReference type="OrthoDB" id="6638171at2"/>
<evidence type="ECO:0000313" key="2">
    <source>
        <dbReference type="Proteomes" id="UP000233375"/>
    </source>
</evidence>
<accession>A0A2N0Z175</accession>
<name>A0A2N0Z175_9BACI</name>
<gene>
    <name evidence="1" type="ORF">CWS01_12490</name>
</gene>
<protein>
    <submittedName>
        <fullName evidence="1">Short-chain dehydrogenase</fullName>
    </submittedName>
</protein>
<comment type="caution">
    <text evidence="1">The sequence shown here is derived from an EMBL/GenBank/DDBJ whole genome shotgun (WGS) entry which is preliminary data.</text>
</comment>
<sequence>MPCVHEFGIIDDFNREKNYNDYTPQKYHCISVDDDIIQSLYEHLSIIKTYFHSFTRPEYGLAYYGITIIPQESLSIFYDVVTSSRYFKQSAELSELALKIIQAKEEQKYMIHYGI</sequence>
<reference evidence="1 2" key="1">
    <citation type="journal article" date="2003" name="Int. J. Syst. Evol. Microbiol.">
        <title>Bacillus nealsonii sp. nov., isolated from a spacecraft-assembly facility, whose spores are gamma-radiation resistant.</title>
        <authorList>
            <person name="Venkateswaran K."/>
            <person name="Kempf M."/>
            <person name="Chen F."/>
            <person name="Satomi M."/>
            <person name="Nicholson W."/>
            <person name="Kern R."/>
        </authorList>
    </citation>
    <scope>NUCLEOTIDE SEQUENCE [LARGE SCALE GENOMIC DNA]</scope>
    <source>
        <strain evidence="1 2">FO-92</strain>
    </source>
</reference>
<evidence type="ECO:0000313" key="1">
    <source>
        <dbReference type="EMBL" id="PKG23266.1"/>
    </source>
</evidence>